<dbReference type="Pfam" id="PF16162">
    <property type="entry name" value="KwaB"/>
    <property type="match status" value="1"/>
</dbReference>
<evidence type="ECO:0000313" key="1">
    <source>
        <dbReference type="EMBL" id="SIM49648.1"/>
    </source>
</evidence>
<dbReference type="KEGG" id="cdiv:CPM_0606"/>
<dbReference type="EMBL" id="LT719092">
    <property type="protein sequence ID" value="SJK84480.1"/>
    <property type="molecule type" value="Genomic_DNA"/>
</dbReference>
<reference evidence="1 4" key="1">
    <citation type="submission" date="2016-04" db="EMBL/GenBank/DDBJ databases">
        <authorList>
            <person name="Evans L.H."/>
            <person name="Alamgir A."/>
            <person name="Owens N."/>
            <person name="Weber N.D."/>
            <person name="Virtaneva K."/>
            <person name="Barbian K."/>
            <person name="Babar A."/>
            <person name="Rosenke K."/>
        </authorList>
    </citation>
    <scope>NUCLEOTIDE SEQUENCE [LARGE SCALE GENOMIC DNA]</scope>
    <source>
        <strain evidence="1">S5</strain>
        <strain evidence="4">S5(T) (JCM 30642 \VKM B-2941)</strain>
    </source>
</reference>
<keyword evidence="3" id="KW-1185">Reference proteome</keyword>
<evidence type="ECO:0000313" key="4">
    <source>
        <dbReference type="Proteomes" id="UP000195607"/>
    </source>
</evidence>
<evidence type="ECO:0008006" key="5">
    <source>
        <dbReference type="Google" id="ProtNLM"/>
    </source>
</evidence>
<organism evidence="1 4">
    <name type="scientific">Cuniculiplasma divulgatum</name>
    <dbReference type="NCBI Taxonomy" id="1673428"/>
    <lineage>
        <taxon>Archaea</taxon>
        <taxon>Methanobacteriati</taxon>
        <taxon>Thermoplasmatota</taxon>
        <taxon>Thermoplasmata</taxon>
        <taxon>Thermoplasmatales</taxon>
        <taxon>Cuniculiplasmataceae</taxon>
        <taxon>Cuniculiplasma</taxon>
    </lineage>
</organism>
<dbReference type="Proteomes" id="UP000195607">
    <property type="component" value="Chromosome I"/>
</dbReference>
<gene>
    <name evidence="2" type="ORF">CPM_0606</name>
    <name evidence="1" type="ORF">CSP5_0626</name>
</gene>
<protein>
    <recommendedName>
        <fullName evidence="5">DUF4868 domain-containing protein</fullName>
    </recommendedName>
</protein>
<sequence>MKIYESSFTEKKLEEMYNLIKETDGSKVQLYAISVEKNKEKEKIWTVNTLSITKSLGDEMIESAKGYLIQKSQLRIKDFDLKSDLSPEYLIGKLADDQVPVLNKIISEMKRSDNSPISYGELSKSTHLIGFAIEIGEKITIFNKVTKARLLNPKKYLYLVESRTGELTHLKENNLLSIPNSIDAILYEDPLYILNVNHFLSLFDYGEAFTKFIDNAKTSLANIVDDVQYVIDETSPHIMEFKRLASACAGYVDRIVRENTNLEPIAKSYNLEISFSNGKISVKNSKLKDILSLLNGQAVRDELFKEKYLAREKEKV</sequence>
<evidence type="ECO:0000313" key="2">
    <source>
        <dbReference type="EMBL" id="SJK84480.1"/>
    </source>
</evidence>
<name>A0A1N5TNW1_9ARCH</name>
<dbReference type="Proteomes" id="UP000187822">
    <property type="component" value="Chromosome I"/>
</dbReference>
<accession>A0A1N5TNW1</accession>
<proteinExistence type="predicted"/>
<reference evidence="3" key="3">
    <citation type="submission" date="2016-06" db="EMBL/GenBank/DDBJ databases">
        <authorList>
            <person name="Toshchakov V.S."/>
        </authorList>
    </citation>
    <scope>NUCLEOTIDE SEQUENCE [LARGE SCALE GENOMIC DNA]</scope>
    <source>
        <strain>PM4 (JCM 30641</strain>
        <strain evidence="3">\VKM B-2940)</strain>
    </source>
</reference>
<dbReference type="AlphaFoldDB" id="A0A1N5TNW1"/>
<dbReference type="GeneID" id="41587911"/>
<dbReference type="EMBL" id="LT671858">
    <property type="protein sequence ID" value="SIM49648.1"/>
    <property type="molecule type" value="Genomic_DNA"/>
</dbReference>
<dbReference type="InterPro" id="IPR032359">
    <property type="entry name" value="KwaB-like"/>
</dbReference>
<evidence type="ECO:0000313" key="3">
    <source>
        <dbReference type="Proteomes" id="UP000187822"/>
    </source>
</evidence>
<dbReference type="STRING" id="1673428.CPM_0606"/>
<dbReference type="RefSeq" id="WP_077076023.1">
    <property type="nucleotide sequence ID" value="NZ_LT671858.1"/>
</dbReference>
<reference evidence="2" key="2">
    <citation type="submission" date="2016-06" db="EMBL/GenBank/DDBJ databases">
        <authorList>
            <person name="Olsen C.W."/>
            <person name="Carey S."/>
            <person name="Hinshaw L."/>
            <person name="Karasin A.I."/>
        </authorList>
    </citation>
    <scope>NUCLEOTIDE SEQUENCE [LARGE SCALE GENOMIC DNA]</scope>
    <source>
        <strain evidence="2">PM4</strain>
    </source>
</reference>